<comment type="similarity">
    <text evidence="1">Belongs to the sigma-70 factor family. ECF subfamily.</text>
</comment>
<evidence type="ECO:0000256" key="4">
    <source>
        <dbReference type="ARBA" id="ARBA00023163"/>
    </source>
</evidence>
<accession>A0ABQ4CCA0</accession>
<organism evidence="8 9">
    <name type="scientific">Asanoa iriomotensis</name>
    <dbReference type="NCBI Taxonomy" id="234613"/>
    <lineage>
        <taxon>Bacteria</taxon>
        <taxon>Bacillati</taxon>
        <taxon>Actinomycetota</taxon>
        <taxon>Actinomycetes</taxon>
        <taxon>Micromonosporales</taxon>
        <taxon>Micromonosporaceae</taxon>
        <taxon>Asanoa</taxon>
    </lineage>
</organism>
<dbReference type="SUPFAM" id="SSF88946">
    <property type="entry name" value="Sigma2 domain of RNA polymerase sigma factors"/>
    <property type="match status" value="1"/>
</dbReference>
<evidence type="ECO:0000256" key="2">
    <source>
        <dbReference type="ARBA" id="ARBA00023015"/>
    </source>
</evidence>
<proteinExistence type="inferred from homology"/>
<keyword evidence="9" id="KW-1185">Reference proteome</keyword>
<dbReference type="Proteomes" id="UP000624325">
    <property type="component" value="Unassembled WGS sequence"/>
</dbReference>
<keyword evidence="4" id="KW-0804">Transcription</keyword>
<feature type="domain" description="RNA polymerase sigma-70 region 2" evidence="5">
    <location>
        <begin position="6"/>
        <end position="69"/>
    </location>
</feature>
<evidence type="ECO:0000256" key="1">
    <source>
        <dbReference type="ARBA" id="ARBA00010641"/>
    </source>
</evidence>
<dbReference type="Pfam" id="PF04542">
    <property type="entry name" value="Sigma70_r2"/>
    <property type="match status" value="1"/>
</dbReference>
<sequence>MATAYRREWAQVLATVVRLTRDLDAAQDAVQEAFAAAVPAWRSRGVPDNPGAWLTATARRKAVSAQRHADAIERRLPLLVVDEPGATGVFPDDRLRLLFTCCHPALELPARVALTLNVVCRLSTADIGRIFLVPEKTMAARVTRAKRKIQAAGIPYRVPGPADLGERLPAVLATIYLFFVQGHTPPRGTELTAADVTGRAIDLARLLAELLPGEPEAVALLALLLLTEARQPARVDAAGTPVLLADQDRSRWDRELIAEGLALVRPEPRGPYAIQAAIAAVHALAPRAADTDWAAIVRLYDDLLAVHPSPVAALARTMAYAEVAGPSAGLAEVDLLAADSRLAGYHVLPAARADLLRRLGRTDEAADEYERAAALAGNAAERTYLRTRAADLR</sequence>
<feature type="domain" description="RNA polymerase sigma factor 70 region 4 type 2" evidence="6">
    <location>
        <begin position="98"/>
        <end position="149"/>
    </location>
</feature>
<dbReference type="RefSeq" id="WP_239091120.1">
    <property type="nucleotide sequence ID" value="NZ_BAAALU010000008.1"/>
</dbReference>
<keyword evidence="3" id="KW-0731">Sigma factor</keyword>
<evidence type="ECO:0000256" key="3">
    <source>
        <dbReference type="ARBA" id="ARBA00023082"/>
    </source>
</evidence>
<protein>
    <submittedName>
        <fullName evidence="8">RNA polymerase subunit sigma-24</fullName>
    </submittedName>
</protein>
<dbReference type="PANTHER" id="PTHR47756:SF2">
    <property type="entry name" value="BLL6612 PROTEIN"/>
    <property type="match status" value="1"/>
</dbReference>
<evidence type="ECO:0000313" key="9">
    <source>
        <dbReference type="Proteomes" id="UP000624325"/>
    </source>
</evidence>
<dbReference type="EMBL" id="BONC01000066">
    <property type="protein sequence ID" value="GIF60392.1"/>
    <property type="molecule type" value="Genomic_DNA"/>
</dbReference>
<dbReference type="Pfam" id="PF20239">
    <property type="entry name" value="DUF6596"/>
    <property type="match status" value="1"/>
</dbReference>
<dbReference type="Pfam" id="PF08281">
    <property type="entry name" value="Sigma70_r4_2"/>
    <property type="match status" value="1"/>
</dbReference>
<dbReference type="InterPro" id="IPR013325">
    <property type="entry name" value="RNA_pol_sigma_r2"/>
</dbReference>
<dbReference type="InterPro" id="IPR046531">
    <property type="entry name" value="DUF6596"/>
</dbReference>
<evidence type="ECO:0000259" key="6">
    <source>
        <dbReference type="Pfam" id="PF08281"/>
    </source>
</evidence>
<gene>
    <name evidence="8" type="primary">rpoE_31</name>
    <name evidence="8" type="ORF">Air01nite_64870</name>
</gene>
<evidence type="ECO:0000259" key="5">
    <source>
        <dbReference type="Pfam" id="PF04542"/>
    </source>
</evidence>
<evidence type="ECO:0000313" key="8">
    <source>
        <dbReference type="EMBL" id="GIF60392.1"/>
    </source>
</evidence>
<reference evidence="8 9" key="1">
    <citation type="submission" date="2021-01" db="EMBL/GenBank/DDBJ databases">
        <title>Whole genome shotgun sequence of Asanoa iriomotensis NBRC 100142.</title>
        <authorList>
            <person name="Komaki H."/>
            <person name="Tamura T."/>
        </authorList>
    </citation>
    <scope>NUCLEOTIDE SEQUENCE [LARGE SCALE GENOMIC DNA]</scope>
    <source>
        <strain evidence="8 9">NBRC 100142</strain>
    </source>
</reference>
<dbReference type="InterPro" id="IPR007627">
    <property type="entry name" value="RNA_pol_sigma70_r2"/>
</dbReference>
<name>A0ABQ4CCA0_9ACTN</name>
<dbReference type="InterPro" id="IPR013324">
    <property type="entry name" value="RNA_pol_sigma_r3/r4-like"/>
</dbReference>
<dbReference type="Gene3D" id="1.10.1740.10">
    <property type="match status" value="1"/>
</dbReference>
<feature type="domain" description="DUF6596" evidence="7">
    <location>
        <begin position="167"/>
        <end position="265"/>
    </location>
</feature>
<keyword evidence="2" id="KW-0805">Transcription regulation</keyword>
<comment type="caution">
    <text evidence="8">The sequence shown here is derived from an EMBL/GenBank/DDBJ whole genome shotgun (WGS) entry which is preliminary data.</text>
</comment>
<evidence type="ECO:0000259" key="7">
    <source>
        <dbReference type="Pfam" id="PF20239"/>
    </source>
</evidence>
<dbReference type="SUPFAM" id="SSF88659">
    <property type="entry name" value="Sigma3 and sigma4 domains of RNA polymerase sigma factors"/>
    <property type="match status" value="1"/>
</dbReference>
<dbReference type="PANTHER" id="PTHR47756">
    <property type="entry name" value="BLL6612 PROTEIN-RELATED"/>
    <property type="match status" value="1"/>
</dbReference>
<dbReference type="InterPro" id="IPR013249">
    <property type="entry name" value="RNA_pol_sigma70_r4_t2"/>
</dbReference>